<dbReference type="AlphaFoldDB" id="A0AAW9RNG4"/>
<dbReference type="NCBIfam" id="TIGR03381">
    <property type="entry name" value="agmatine_aguB"/>
    <property type="match status" value="1"/>
</dbReference>
<dbReference type="Pfam" id="PF00795">
    <property type="entry name" value="CN_hydrolase"/>
    <property type="match status" value="1"/>
</dbReference>
<dbReference type="PANTHER" id="PTHR43674">
    <property type="entry name" value="NITRILASE C965.09-RELATED"/>
    <property type="match status" value="1"/>
</dbReference>
<dbReference type="PANTHER" id="PTHR43674:SF2">
    <property type="entry name" value="BETA-UREIDOPROPIONASE"/>
    <property type="match status" value="1"/>
</dbReference>
<dbReference type="InterPro" id="IPR050345">
    <property type="entry name" value="Aliph_Amidase/BUP"/>
</dbReference>
<evidence type="ECO:0000259" key="3">
    <source>
        <dbReference type="PROSITE" id="PS50263"/>
    </source>
</evidence>
<feature type="domain" description="CN hydrolase" evidence="3">
    <location>
        <begin position="4"/>
        <end position="259"/>
    </location>
</feature>
<evidence type="ECO:0000313" key="5">
    <source>
        <dbReference type="Proteomes" id="UP001378188"/>
    </source>
</evidence>
<name>A0AAW9RNG4_9HYPH</name>
<evidence type="ECO:0000256" key="1">
    <source>
        <dbReference type="ARBA" id="ARBA00022801"/>
    </source>
</evidence>
<protein>
    <submittedName>
        <fullName evidence="4">N-carbamoylputrescine amidase</fullName>
        <ecNumber evidence="4">3.5.1.53</ecNumber>
    </submittedName>
</protein>
<dbReference type="GO" id="GO:0050126">
    <property type="term" value="F:N-carbamoylputrescine amidase activity"/>
    <property type="evidence" value="ECO:0007669"/>
    <property type="project" value="UniProtKB-EC"/>
</dbReference>
<dbReference type="GO" id="GO:0033388">
    <property type="term" value="P:putrescine biosynthetic process from arginine"/>
    <property type="evidence" value="ECO:0007669"/>
    <property type="project" value="TreeGrafter"/>
</dbReference>
<dbReference type="Proteomes" id="UP001378188">
    <property type="component" value="Unassembled WGS sequence"/>
</dbReference>
<dbReference type="EC" id="3.5.1.53" evidence="4"/>
<dbReference type="Gene3D" id="3.60.110.10">
    <property type="entry name" value="Carbon-nitrogen hydrolase"/>
    <property type="match status" value="1"/>
</dbReference>
<sequence>MREVTVAATQMACSDDVDRNVARAEALIREAAALGANIILIQELFEGLYFCQDELPEHFSRARPADGHPTIRRFQELARELGVVLPVSFFEQANTAHYNSLAMVDADGSVLGLYRKTHIPQGPGYEEKFYFNPGDTGFRVWDTKYGKVGAGICWDQWFPECARSMALMGAEILLYPTAIGSEPADPDWDSMRHWQTVMCGHAGANLMPLVASNRIGAEAGKRGTSMTFYGSSFIADWMGQKVAEADRETETVLTATFDLDEIRGYRAGWGVFRDRRPEMYGTLMTLDGQR</sequence>
<keyword evidence="1 4" id="KW-0378">Hydrolase</keyword>
<dbReference type="InterPro" id="IPR017755">
    <property type="entry name" value="N-carbamoylputrescine_amidase"/>
</dbReference>
<gene>
    <name evidence="4" type="primary">aguB</name>
    <name evidence="4" type="ORF">V3328_20465</name>
</gene>
<dbReference type="RefSeq" id="WP_340331571.1">
    <property type="nucleotide sequence ID" value="NZ_JAZHOF010000009.1"/>
</dbReference>
<dbReference type="InterPro" id="IPR036526">
    <property type="entry name" value="C-N_Hydrolase_sf"/>
</dbReference>
<dbReference type="InterPro" id="IPR003010">
    <property type="entry name" value="C-N_Hydrolase"/>
</dbReference>
<comment type="caution">
    <text evidence="4">The sequence shown here is derived from an EMBL/GenBank/DDBJ whole genome shotgun (WGS) entry which is preliminary data.</text>
</comment>
<evidence type="ECO:0000256" key="2">
    <source>
        <dbReference type="ARBA" id="ARBA00034122"/>
    </source>
</evidence>
<dbReference type="EMBL" id="JAZHOF010000009">
    <property type="protein sequence ID" value="MEJ8573872.1"/>
    <property type="molecule type" value="Genomic_DNA"/>
</dbReference>
<keyword evidence="5" id="KW-1185">Reference proteome</keyword>
<comment type="similarity">
    <text evidence="2">Belongs to the carbon-nitrogen hydrolase superfamily.</text>
</comment>
<dbReference type="CDD" id="cd07573">
    <property type="entry name" value="CPA"/>
    <property type="match status" value="1"/>
</dbReference>
<proteinExistence type="inferred from homology"/>
<evidence type="ECO:0000313" key="4">
    <source>
        <dbReference type="EMBL" id="MEJ8573872.1"/>
    </source>
</evidence>
<organism evidence="4 5">
    <name type="scientific">Microbaculum marinum</name>
    <dbReference type="NCBI Taxonomy" id="1764581"/>
    <lineage>
        <taxon>Bacteria</taxon>
        <taxon>Pseudomonadati</taxon>
        <taxon>Pseudomonadota</taxon>
        <taxon>Alphaproteobacteria</taxon>
        <taxon>Hyphomicrobiales</taxon>
        <taxon>Tepidamorphaceae</taxon>
        <taxon>Microbaculum</taxon>
    </lineage>
</organism>
<dbReference type="SUPFAM" id="SSF56317">
    <property type="entry name" value="Carbon-nitrogen hydrolase"/>
    <property type="match status" value="1"/>
</dbReference>
<accession>A0AAW9RNG4</accession>
<reference evidence="4 5" key="1">
    <citation type="submission" date="2024-02" db="EMBL/GenBank/DDBJ databases">
        <title>Genome analysis and characterization of Microbaculum marinisediminis sp. nov., isolated from marine sediment.</title>
        <authorList>
            <person name="Du Z.-J."/>
            <person name="Ye Y.-Q."/>
            <person name="Zhang Z.-R."/>
            <person name="Yuan S.-M."/>
            <person name="Zhang X.-Y."/>
        </authorList>
    </citation>
    <scope>NUCLEOTIDE SEQUENCE [LARGE SCALE GENOMIC DNA]</scope>
    <source>
        <strain evidence="4 5">SDUM1044001</strain>
    </source>
</reference>
<dbReference type="PROSITE" id="PS50263">
    <property type="entry name" value="CN_HYDROLASE"/>
    <property type="match status" value="1"/>
</dbReference>